<evidence type="ECO:0000259" key="6">
    <source>
        <dbReference type="Pfam" id="PF00892"/>
    </source>
</evidence>
<reference evidence="8" key="2">
    <citation type="submission" date="2024-04" db="EMBL/GenBank/DDBJ databases">
        <authorList>
            <person name="Chen Y."/>
            <person name="Shah S."/>
            <person name="Dougan E. K."/>
            <person name="Thang M."/>
            <person name="Chan C."/>
        </authorList>
    </citation>
    <scope>NUCLEOTIDE SEQUENCE [LARGE SCALE GENOMIC DNA]</scope>
</reference>
<evidence type="ECO:0000256" key="4">
    <source>
        <dbReference type="ARBA" id="ARBA00023136"/>
    </source>
</evidence>
<organism evidence="7">
    <name type="scientific">Cladocopium goreaui</name>
    <dbReference type="NCBI Taxonomy" id="2562237"/>
    <lineage>
        <taxon>Eukaryota</taxon>
        <taxon>Sar</taxon>
        <taxon>Alveolata</taxon>
        <taxon>Dinophyceae</taxon>
        <taxon>Suessiales</taxon>
        <taxon>Symbiodiniaceae</taxon>
        <taxon>Cladocopium</taxon>
    </lineage>
</organism>
<evidence type="ECO:0000256" key="3">
    <source>
        <dbReference type="ARBA" id="ARBA00022989"/>
    </source>
</evidence>
<dbReference type="SUPFAM" id="SSF103481">
    <property type="entry name" value="Multidrug resistance efflux transporter EmrE"/>
    <property type="match status" value="1"/>
</dbReference>
<comment type="subcellular location">
    <subcellularLocation>
        <location evidence="1">Membrane</location>
        <topology evidence="1">Multi-pass membrane protein</topology>
    </subcellularLocation>
</comment>
<evidence type="ECO:0000313" key="10">
    <source>
        <dbReference type="Proteomes" id="UP001152797"/>
    </source>
</evidence>
<gene>
    <name evidence="7" type="ORF">C1SCF055_LOCUS41155</name>
</gene>
<keyword evidence="2 5" id="KW-0812">Transmembrane</keyword>
<dbReference type="InterPro" id="IPR000620">
    <property type="entry name" value="EamA_dom"/>
</dbReference>
<feature type="domain" description="EamA" evidence="6">
    <location>
        <begin position="101"/>
        <end position="177"/>
    </location>
</feature>
<feature type="transmembrane region" description="Helical" evidence="5">
    <location>
        <begin position="161"/>
        <end position="178"/>
    </location>
</feature>
<evidence type="ECO:0000256" key="1">
    <source>
        <dbReference type="ARBA" id="ARBA00004141"/>
    </source>
</evidence>
<dbReference type="Proteomes" id="UP001152797">
    <property type="component" value="Unassembled WGS sequence"/>
</dbReference>
<feature type="transmembrane region" description="Helical" evidence="5">
    <location>
        <begin position="236"/>
        <end position="255"/>
    </location>
</feature>
<dbReference type="EMBL" id="CAMXCT020006583">
    <property type="protein sequence ID" value="CAL1169784.1"/>
    <property type="molecule type" value="Genomic_DNA"/>
</dbReference>
<keyword evidence="4 5" id="KW-0472">Membrane</keyword>
<name>A0A9P1GLQ0_9DINO</name>
<evidence type="ECO:0000313" key="8">
    <source>
        <dbReference type="EMBL" id="CAL1169784.1"/>
    </source>
</evidence>
<dbReference type="InterPro" id="IPR037185">
    <property type="entry name" value="EmrE-like"/>
</dbReference>
<sequence length="282" mass="30757">MSSPLHFADGDLGGSLSVGWFTPTAPRGLATWLSLSYVHCMEPGDGLITQKALNSELRDDLSMFESSHEALVHFSLVWLVSSFMTRVDWKRYVVDKEELVKDAAWYGRRILPIAVLQTANVVMNTTSLKYIGAGFNSIIGVLCPVLTALMSAALGQSFKSLAWFGIVIAIAGDAVISREGLRNLTLEGQSASLALLGMSLGIGALFARSIRSVLMDCQMNQYESDQDCPKLSPTKLLALTSPAVFFFGLVLTLVLEGLEPFFQIPYMNFEAATMHLGVEEPH</sequence>
<protein>
    <submittedName>
        <fullName evidence="9">GDP-mannose transporter GONST5</fullName>
    </submittedName>
</protein>
<keyword evidence="3 5" id="KW-1133">Transmembrane helix</keyword>
<evidence type="ECO:0000313" key="9">
    <source>
        <dbReference type="EMBL" id="CAL4803721.1"/>
    </source>
</evidence>
<keyword evidence="10" id="KW-1185">Reference proteome</keyword>
<dbReference type="GO" id="GO:0016020">
    <property type="term" value="C:membrane"/>
    <property type="evidence" value="ECO:0007669"/>
    <property type="project" value="UniProtKB-SubCell"/>
</dbReference>
<evidence type="ECO:0000313" key="7">
    <source>
        <dbReference type="EMBL" id="CAI4016409.1"/>
    </source>
</evidence>
<evidence type="ECO:0000256" key="5">
    <source>
        <dbReference type="SAM" id="Phobius"/>
    </source>
</evidence>
<proteinExistence type="predicted"/>
<dbReference type="OrthoDB" id="428257at2759"/>
<dbReference type="InterPro" id="IPR050186">
    <property type="entry name" value="TPT_transporter"/>
</dbReference>
<dbReference type="AlphaFoldDB" id="A0A9P1GLQ0"/>
<feature type="transmembrane region" description="Helical" evidence="5">
    <location>
        <begin position="190"/>
        <end position="210"/>
    </location>
</feature>
<dbReference type="EMBL" id="CAMXCT030006583">
    <property type="protein sequence ID" value="CAL4803721.1"/>
    <property type="molecule type" value="Genomic_DNA"/>
</dbReference>
<feature type="transmembrane region" description="Helical" evidence="5">
    <location>
        <begin position="134"/>
        <end position="154"/>
    </location>
</feature>
<dbReference type="Pfam" id="PF00892">
    <property type="entry name" value="EamA"/>
    <property type="match status" value="1"/>
</dbReference>
<dbReference type="PANTHER" id="PTHR11132">
    <property type="entry name" value="SOLUTE CARRIER FAMILY 35"/>
    <property type="match status" value="1"/>
</dbReference>
<reference evidence="7" key="1">
    <citation type="submission" date="2022-10" db="EMBL/GenBank/DDBJ databases">
        <authorList>
            <person name="Chen Y."/>
            <person name="Dougan E. K."/>
            <person name="Chan C."/>
            <person name="Rhodes N."/>
            <person name="Thang M."/>
        </authorList>
    </citation>
    <scope>NUCLEOTIDE SEQUENCE</scope>
</reference>
<dbReference type="EMBL" id="CAMXCT010006583">
    <property type="protein sequence ID" value="CAI4016409.1"/>
    <property type="molecule type" value="Genomic_DNA"/>
</dbReference>
<accession>A0A9P1GLQ0</accession>
<evidence type="ECO:0000256" key="2">
    <source>
        <dbReference type="ARBA" id="ARBA00022692"/>
    </source>
</evidence>
<comment type="caution">
    <text evidence="7">The sequence shown here is derived from an EMBL/GenBank/DDBJ whole genome shotgun (WGS) entry which is preliminary data.</text>
</comment>